<name>A0ABQ7JUN5_9FUNG</name>
<organism evidence="3 4">
    <name type="scientific">Linnemannia gamsii</name>
    <dbReference type="NCBI Taxonomy" id="64522"/>
    <lineage>
        <taxon>Eukaryota</taxon>
        <taxon>Fungi</taxon>
        <taxon>Fungi incertae sedis</taxon>
        <taxon>Mucoromycota</taxon>
        <taxon>Mortierellomycotina</taxon>
        <taxon>Mortierellomycetes</taxon>
        <taxon>Mortierellales</taxon>
        <taxon>Mortierellaceae</taxon>
        <taxon>Linnemannia</taxon>
    </lineage>
</organism>
<comment type="caution">
    <text evidence="3">The sequence shown here is derived from an EMBL/GenBank/DDBJ whole genome shotgun (WGS) entry which is preliminary data.</text>
</comment>
<feature type="compositionally biased region" description="Low complexity" evidence="1">
    <location>
        <begin position="133"/>
        <end position="170"/>
    </location>
</feature>
<keyword evidence="4" id="KW-1185">Reference proteome</keyword>
<gene>
    <name evidence="3" type="ORF">BGZ96_010446</name>
</gene>
<feature type="chain" id="PRO_5046698637" description="Extracellular membrane protein CFEM domain-containing protein" evidence="2">
    <location>
        <begin position="25"/>
        <end position="197"/>
    </location>
</feature>
<sequence length="197" mass="19221">MHFTSTVASALAIILAVTSVTVSAQEQPGDGFGVSCTACLLTTAIAISPACNADSLALKNAPDAMTPEERACLCPLASDPSSAWIQACITPDACVAEVITPYAQMFVSMKDAICADGGVTPPPPATTTPPAPGTTSATTSTAAPATSSTKPSNATSAAPTPTKPPGKSGAAGSLFGSSNKVVAGAALTIASVAALLL</sequence>
<dbReference type="EMBL" id="JAAAIM010000684">
    <property type="protein sequence ID" value="KAG0285266.1"/>
    <property type="molecule type" value="Genomic_DNA"/>
</dbReference>
<evidence type="ECO:0000256" key="1">
    <source>
        <dbReference type="SAM" id="MobiDB-lite"/>
    </source>
</evidence>
<accession>A0ABQ7JUN5</accession>
<feature type="compositionally biased region" description="Pro residues" evidence="1">
    <location>
        <begin position="120"/>
        <end position="132"/>
    </location>
</feature>
<keyword evidence="2" id="KW-0732">Signal</keyword>
<evidence type="ECO:0008006" key="5">
    <source>
        <dbReference type="Google" id="ProtNLM"/>
    </source>
</evidence>
<feature type="region of interest" description="Disordered" evidence="1">
    <location>
        <begin position="120"/>
        <end position="171"/>
    </location>
</feature>
<evidence type="ECO:0000313" key="3">
    <source>
        <dbReference type="EMBL" id="KAG0285266.1"/>
    </source>
</evidence>
<dbReference type="Proteomes" id="UP001194696">
    <property type="component" value="Unassembled WGS sequence"/>
</dbReference>
<evidence type="ECO:0000313" key="4">
    <source>
        <dbReference type="Proteomes" id="UP001194696"/>
    </source>
</evidence>
<protein>
    <recommendedName>
        <fullName evidence="5">Extracellular membrane protein CFEM domain-containing protein</fullName>
    </recommendedName>
</protein>
<feature type="signal peptide" evidence="2">
    <location>
        <begin position="1"/>
        <end position="24"/>
    </location>
</feature>
<proteinExistence type="predicted"/>
<reference evidence="3 4" key="1">
    <citation type="journal article" date="2020" name="Fungal Divers.">
        <title>Resolving the Mortierellaceae phylogeny through synthesis of multi-gene phylogenetics and phylogenomics.</title>
        <authorList>
            <person name="Vandepol N."/>
            <person name="Liber J."/>
            <person name="Desiro A."/>
            <person name="Na H."/>
            <person name="Kennedy M."/>
            <person name="Barry K."/>
            <person name="Grigoriev I.V."/>
            <person name="Miller A.N."/>
            <person name="O'Donnell K."/>
            <person name="Stajich J.E."/>
            <person name="Bonito G."/>
        </authorList>
    </citation>
    <scope>NUCLEOTIDE SEQUENCE [LARGE SCALE GENOMIC DNA]</scope>
    <source>
        <strain evidence="3 4">AD045</strain>
    </source>
</reference>
<evidence type="ECO:0000256" key="2">
    <source>
        <dbReference type="SAM" id="SignalP"/>
    </source>
</evidence>